<dbReference type="HOGENOM" id="CLU_063017_0_0_10"/>
<evidence type="ECO:0000313" key="2">
    <source>
        <dbReference type="EMBL" id="ABL65518.1"/>
    </source>
</evidence>
<reference evidence="2 3" key="1">
    <citation type="submission" date="2006-12" db="EMBL/GenBank/DDBJ databases">
        <title>Complete sequence of Chlorobium phaeobacteroides DSM 266.</title>
        <authorList>
            <consortium name="US DOE Joint Genome Institute"/>
            <person name="Copeland A."/>
            <person name="Lucas S."/>
            <person name="Lapidus A."/>
            <person name="Barry K."/>
            <person name="Detter J.C."/>
            <person name="Glavina del Rio T."/>
            <person name="Hammon N."/>
            <person name="Israni S."/>
            <person name="Pitluck S."/>
            <person name="Goltsman E."/>
            <person name="Schmutz J."/>
            <person name="Larimer F."/>
            <person name="Land M."/>
            <person name="Hauser L."/>
            <person name="Mikhailova N."/>
            <person name="Li T."/>
            <person name="Overmann J."/>
            <person name="Bryant D.A."/>
            <person name="Richardson P."/>
        </authorList>
    </citation>
    <scope>NUCLEOTIDE SEQUENCE [LARGE SCALE GENOMIC DNA]</scope>
    <source>
        <strain evidence="2 3">DSM 266</strain>
    </source>
</reference>
<evidence type="ECO:0000313" key="3">
    <source>
        <dbReference type="Proteomes" id="UP000008701"/>
    </source>
</evidence>
<dbReference type="Pfam" id="PF22560">
    <property type="entry name" value="GMT-wHTH"/>
    <property type="match status" value="1"/>
</dbReference>
<dbReference type="KEGG" id="cph:Cpha266_1494"/>
<dbReference type="STRING" id="290317.Cpha266_1494"/>
<dbReference type="NCBIfam" id="TIGR04474">
    <property type="entry name" value="tcm_partner"/>
    <property type="match status" value="1"/>
</dbReference>
<dbReference type="InterPro" id="IPR031009">
    <property type="entry name" value="Tcm_partner"/>
</dbReference>
<organism evidence="2 3">
    <name type="scientific">Chlorobium phaeobacteroides (strain DSM 266 / SMG 266 / 2430)</name>
    <dbReference type="NCBI Taxonomy" id="290317"/>
    <lineage>
        <taxon>Bacteria</taxon>
        <taxon>Pseudomonadati</taxon>
        <taxon>Chlorobiota</taxon>
        <taxon>Chlorobiia</taxon>
        <taxon>Chlorobiales</taxon>
        <taxon>Chlorobiaceae</taxon>
        <taxon>Chlorobium/Pelodictyon group</taxon>
        <taxon>Chlorobium</taxon>
    </lineage>
</organism>
<sequence>MKKKDSQKNMYAHSEKKVELLQKYLEIYLNVLSNTFVKRINLFDLFCGPGIYENEGIGSPFIMLQEIKKASTINNKKAIEYNCLFNDNDREVIEVLKRNVKSKIDHCYAKINYSCQDYKDVIRATILSMQELLNSEKAFAFIDPYQYKDISISEIESMLCTKKTEILLFLPTQFMFRFESNGTPKSLKRFIEELVPMEEWPKSNTGIDFIQSLKEHFKNHLGNDYYVDTFIIQREVNQYFSLFFFTSNILGFEKMLEAKWKIDKDEGRGWIYEHSYNLFSGNKSSITQKFENELKEYLSRSRTNKEVYEFTLHNGHLPKHTNEVLKAWQNEGILSVLKSDGEQTIKGSFYLNYKDWRDHPGKVTIQTKLQ</sequence>
<dbReference type="RefSeq" id="WP_011745330.1">
    <property type="nucleotide sequence ID" value="NC_008639.1"/>
</dbReference>
<evidence type="ECO:0000259" key="1">
    <source>
        <dbReference type="Pfam" id="PF22560"/>
    </source>
</evidence>
<dbReference type="Proteomes" id="UP000008701">
    <property type="component" value="Chromosome"/>
</dbReference>
<dbReference type="OrthoDB" id="5318244at2"/>
<gene>
    <name evidence="2" type="ordered locus">Cpha266_1494</name>
</gene>
<keyword evidence="3" id="KW-1185">Reference proteome</keyword>
<protein>
    <recommendedName>
        <fullName evidence="1">GMT-like wHTH domain-containing protein</fullName>
    </recommendedName>
</protein>
<feature type="domain" description="GMT-like wHTH" evidence="1">
    <location>
        <begin position="288"/>
        <end position="341"/>
    </location>
</feature>
<dbReference type="AlphaFoldDB" id="A1BGJ1"/>
<name>A1BGJ1_CHLPD</name>
<dbReference type="eggNOG" id="ENOG502ZE3G">
    <property type="taxonomic scope" value="Bacteria"/>
</dbReference>
<accession>A1BGJ1</accession>
<proteinExistence type="predicted"/>
<dbReference type="InterPro" id="IPR054339">
    <property type="entry name" value="GMT_wHTH"/>
</dbReference>
<dbReference type="EMBL" id="CP000492">
    <property type="protein sequence ID" value="ABL65518.1"/>
    <property type="molecule type" value="Genomic_DNA"/>
</dbReference>